<comment type="caution">
    <text evidence="1">The sequence shown here is derived from an EMBL/GenBank/DDBJ whole genome shotgun (WGS) entry which is preliminary data.</text>
</comment>
<proteinExistence type="predicted"/>
<reference evidence="1" key="1">
    <citation type="submission" date="2021-01" db="EMBL/GenBank/DDBJ databases">
        <title>Modified the classification status of verrucomicrobia.</title>
        <authorList>
            <person name="Feng X."/>
        </authorList>
    </citation>
    <scope>NUCLEOTIDE SEQUENCE</scope>
    <source>
        <strain evidence="1">_KCTC 22039</strain>
    </source>
</reference>
<name>A0A8J7MGG5_9BACT</name>
<keyword evidence="2" id="KW-1185">Reference proteome</keyword>
<dbReference type="AlphaFoldDB" id="A0A8J7MGG5"/>
<dbReference type="Proteomes" id="UP000624703">
    <property type="component" value="Unassembled WGS sequence"/>
</dbReference>
<gene>
    <name evidence="1" type="ORF">JIN82_14335</name>
</gene>
<evidence type="ECO:0000313" key="1">
    <source>
        <dbReference type="EMBL" id="MBK1792338.1"/>
    </source>
</evidence>
<sequence>MTGAEKLRRKYLAEAKVTQPHPYVHLSEEEALERLWSQAKAHAQSSAISNIHIPAEKFFDSAVKIYRREKAAYDASLRQQEDNSSNEGP</sequence>
<accession>A0A8J7MGG5</accession>
<dbReference type="EMBL" id="JAENIM010000044">
    <property type="protein sequence ID" value="MBK1792338.1"/>
    <property type="molecule type" value="Genomic_DNA"/>
</dbReference>
<evidence type="ECO:0000313" key="2">
    <source>
        <dbReference type="Proteomes" id="UP000624703"/>
    </source>
</evidence>
<dbReference type="RefSeq" id="WP_200312349.1">
    <property type="nucleotide sequence ID" value="NZ_JAENIM010000044.1"/>
</dbReference>
<organism evidence="1 2">
    <name type="scientific">Persicirhabdus sediminis</name>
    <dbReference type="NCBI Taxonomy" id="454144"/>
    <lineage>
        <taxon>Bacteria</taxon>
        <taxon>Pseudomonadati</taxon>
        <taxon>Verrucomicrobiota</taxon>
        <taxon>Verrucomicrobiia</taxon>
        <taxon>Verrucomicrobiales</taxon>
        <taxon>Verrucomicrobiaceae</taxon>
        <taxon>Persicirhabdus</taxon>
    </lineage>
</organism>
<protein>
    <submittedName>
        <fullName evidence="1">Uncharacterized protein</fullName>
    </submittedName>
</protein>